<evidence type="ECO:0000256" key="1">
    <source>
        <dbReference type="ARBA" id="ARBA00010994"/>
    </source>
</evidence>
<feature type="region of interest" description="Disordered" evidence="2">
    <location>
        <begin position="1"/>
        <end position="76"/>
    </location>
</feature>
<dbReference type="PANTHER" id="PTHR12932:SF9">
    <property type="entry name" value="TUBULIN POLYMERIZATION-PROMOTING PROTEIN HOMOLOG"/>
    <property type="match status" value="1"/>
</dbReference>
<feature type="region of interest" description="Disordered" evidence="2">
    <location>
        <begin position="139"/>
        <end position="169"/>
    </location>
</feature>
<accession>A0AAJ7U819</accession>
<reference evidence="4" key="1">
    <citation type="submission" date="2025-08" db="UniProtKB">
        <authorList>
            <consortium name="RefSeq"/>
        </authorList>
    </citation>
    <scope>IDENTIFICATION</scope>
    <source>
        <tissue evidence="4">Sperm</tissue>
    </source>
</reference>
<dbReference type="Proteomes" id="UP001318040">
    <property type="component" value="Chromosome 54"/>
</dbReference>
<evidence type="ECO:0000313" key="3">
    <source>
        <dbReference type="Proteomes" id="UP001318040"/>
    </source>
</evidence>
<protein>
    <submittedName>
        <fullName evidence="4">Tubulin polymerization-promoting protein family member 2-like isoform X2</fullName>
    </submittedName>
</protein>
<dbReference type="Pfam" id="PF05517">
    <property type="entry name" value="p25-alpha"/>
    <property type="match status" value="1"/>
</dbReference>
<evidence type="ECO:0000256" key="2">
    <source>
        <dbReference type="SAM" id="MobiDB-lite"/>
    </source>
</evidence>
<sequence length="189" mass="20324">MAPSVLGRRPAAAGTEPASRRDRSIAASRRDRSIAGAEPASRRDRSIAASRRDRSTNRLAQAHDDSHVKERARQERTARVITVPQFLSALEELSRKRFPSREPEHALRGVHGLVAGGTPAIAGVTKATSAGAVSRLTDASRFTGSHRERFDEAGRGRGRAGREEEVDASGYVASYKGAGSYHDKVKGGK</sequence>
<keyword evidence="3" id="KW-1185">Reference proteome</keyword>
<dbReference type="GO" id="GO:0005874">
    <property type="term" value="C:microtubule"/>
    <property type="evidence" value="ECO:0007669"/>
    <property type="project" value="TreeGrafter"/>
</dbReference>
<dbReference type="GO" id="GO:0032273">
    <property type="term" value="P:positive regulation of protein polymerization"/>
    <property type="evidence" value="ECO:0007669"/>
    <property type="project" value="TreeGrafter"/>
</dbReference>
<feature type="compositionally biased region" description="Basic and acidic residues" evidence="2">
    <location>
        <begin position="18"/>
        <end position="33"/>
    </location>
</feature>
<dbReference type="GO" id="GO:0046785">
    <property type="term" value="P:microtubule polymerization"/>
    <property type="evidence" value="ECO:0007669"/>
    <property type="project" value="InterPro"/>
</dbReference>
<evidence type="ECO:0000313" key="4">
    <source>
        <dbReference type="RefSeq" id="XP_032830371.1"/>
    </source>
</evidence>
<dbReference type="RefSeq" id="XP_032830371.1">
    <property type="nucleotide sequence ID" value="XM_032974480.1"/>
</dbReference>
<dbReference type="InterPro" id="IPR008907">
    <property type="entry name" value="TPP/p25"/>
</dbReference>
<dbReference type="GO" id="GO:0015631">
    <property type="term" value="F:tubulin binding"/>
    <property type="evidence" value="ECO:0007669"/>
    <property type="project" value="InterPro"/>
</dbReference>
<organism evidence="3 4">
    <name type="scientific">Petromyzon marinus</name>
    <name type="common">Sea lamprey</name>
    <dbReference type="NCBI Taxonomy" id="7757"/>
    <lineage>
        <taxon>Eukaryota</taxon>
        <taxon>Metazoa</taxon>
        <taxon>Chordata</taxon>
        <taxon>Craniata</taxon>
        <taxon>Vertebrata</taxon>
        <taxon>Cyclostomata</taxon>
        <taxon>Hyperoartia</taxon>
        <taxon>Petromyzontiformes</taxon>
        <taxon>Petromyzontidae</taxon>
        <taxon>Petromyzon</taxon>
    </lineage>
</organism>
<gene>
    <name evidence="4" type="primary">LOC116954066</name>
</gene>
<dbReference type="PANTHER" id="PTHR12932">
    <property type="entry name" value="P25 ALPHA-RELATED"/>
    <property type="match status" value="1"/>
</dbReference>
<dbReference type="SUPFAM" id="SSF47473">
    <property type="entry name" value="EF-hand"/>
    <property type="match status" value="1"/>
</dbReference>
<dbReference type="InterPro" id="IPR011992">
    <property type="entry name" value="EF-hand-dom_pair"/>
</dbReference>
<dbReference type="AlphaFoldDB" id="A0AAJ7U819"/>
<proteinExistence type="inferred from homology"/>
<feature type="compositionally biased region" description="Basic and acidic residues" evidence="2">
    <location>
        <begin position="40"/>
        <end position="76"/>
    </location>
</feature>
<name>A0AAJ7U819_PETMA</name>
<comment type="similarity">
    <text evidence="1">Belongs to the TPPP family.</text>
</comment>
<feature type="compositionally biased region" description="Basic and acidic residues" evidence="2">
    <location>
        <begin position="145"/>
        <end position="163"/>
    </location>
</feature>
<dbReference type="GO" id="GO:0001578">
    <property type="term" value="P:microtubule bundle formation"/>
    <property type="evidence" value="ECO:0007669"/>
    <property type="project" value="TreeGrafter"/>
</dbReference>